<reference evidence="1 2" key="1">
    <citation type="journal article" date="2018" name="Front. Plant Sci.">
        <title>Red Clover (Trifolium pratense) and Zigzag Clover (T. medium) - A Picture of Genomic Similarities and Differences.</title>
        <authorList>
            <person name="Dluhosova J."/>
            <person name="Istvanek J."/>
            <person name="Nedelnik J."/>
            <person name="Repkova J."/>
        </authorList>
    </citation>
    <scope>NUCLEOTIDE SEQUENCE [LARGE SCALE GENOMIC DNA]</scope>
    <source>
        <strain evidence="2">cv. 10/8</strain>
        <tissue evidence="1">Leaf</tissue>
    </source>
</reference>
<comment type="caution">
    <text evidence="1">The sequence shown here is derived from an EMBL/GenBank/DDBJ whole genome shotgun (WGS) entry which is preliminary data.</text>
</comment>
<evidence type="ECO:0000313" key="2">
    <source>
        <dbReference type="Proteomes" id="UP000265520"/>
    </source>
</evidence>
<keyword evidence="2" id="KW-1185">Reference proteome</keyword>
<evidence type="ECO:0000313" key="1">
    <source>
        <dbReference type="EMBL" id="MCI39108.1"/>
    </source>
</evidence>
<dbReference type="AlphaFoldDB" id="A0A392RR26"/>
<protein>
    <submittedName>
        <fullName evidence="1">Uncharacterized protein</fullName>
    </submittedName>
</protein>
<proteinExistence type="predicted"/>
<name>A0A392RR26_9FABA</name>
<accession>A0A392RR26</accession>
<feature type="non-terminal residue" evidence="1">
    <location>
        <position position="1"/>
    </location>
</feature>
<sequence>RHGAARRFVRLHLVLGSDERASRRFMRRGARLQVFFTRVAHVAGRVAPARNLYMFSSFSDLGLVGQN</sequence>
<dbReference type="Proteomes" id="UP000265520">
    <property type="component" value="Unassembled WGS sequence"/>
</dbReference>
<dbReference type="EMBL" id="LXQA010263637">
    <property type="protein sequence ID" value="MCI39108.1"/>
    <property type="molecule type" value="Genomic_DNA"/>
</dbReference>
<organism evidence="1 2">
    <name type="scientific">Trifolium medium</name>
    <dbReference type="NCBI Taxonomy" id="97028"/>
    <lineage>
        <taxon>Eukaryota</taxon>
        <taxon>Viridiplantae</taxon>
        <taxon>Streptophyta</taxon>
        <taxon>Embryophyta</taxon>
        <taxon>Tracheophyta</taxon>
        <taxon>Spermatophyta</taxon>
        <taxon>Magnoliopsida</taxon>
        <taxon>eudicotyledons</taxon>
        <taxon>Gunneridae</taxon>
        <taxon>Pentapetalae</taxon>
        <taxon>rosids</taxon>
        <taxon>fabids</taxon>
        <taxon>Fabales</taxon>
        <taxon>Fabaceae</taxon>
        <taxon>Papilionoideae</taxon>
        <taxon>50 kb inversion clade</taxon>
        <taxon>NPAAA clade</taxon>
        <taxon>Hologalegina</taxon>
        <taxon>IRL clade</taxon>
        <taxon>Trifolieae</taxon>
        <taxon>Trifolium</taxon>
    </lineage>
</organism>